<gene>
    <name evidence="8" type="ORF">E1163_25060</name>
</gene>
<feature type="transmembrane region" description="Helical" evidence="6">
    <location>
        <begin position="283"/>
        <end position="304"/>
    </location>
</feature>
<feature type="transmembrane region" description="Helical" evidence="6">
    <location>
        <begin position="111"/>
        <end position="128"/>
    </location>
</feature>
<name>A0ABW9RYX7_9BACT</name>
<evidence type="ECO:0000256" key="5">
    <source>
        <dbReference type="ARBA" id="ARBA00023136"/>
    </source>
</evidence>
<dbReference type="RefSeq" id="WP_155175600.1">
    <property type="nucleotide sequence ID" value="NZ_BAAAFL010000012.1"/>
</dbReference>
<reference evidence="8 9" key="1">
    <citation type="submission" date="2019-02" db="EMBL/GenBank/DDBJ databases">
        <authorList>
            <person name="Goldberg S.R."/>
            <person name="Haltli B.A."/>
            <person name="Correa H."/>
            <person name="Russell K.G."/>
        </authorList>
    </citation>
    <scope>NUCLEOTIDE SEQUENCE [LARGE SCALE GENOMIC DNA]</scope>
    <source>
        <strain evidence="8 9">JCM 16186</strain>
    </source>
</reference>
<feature type="transmembrane region" description="Helical" evidence="6">
    <location>
        <begin position="253"/>
        <end position="271"/>
    </location>
</feature>
<evidence type="ECO:0000313" key="9">
    <source>
        <dbReference type="Proteomes" id="UP000798808"/>
    </source>
</evidence>
<keyword evidence="2" id="KW-0813">Transport</keyword>
<protein>
    <submittedName>
        <fullName evidence="8">MFS transporter</fullName>
    </submittedName>
</protein>
<evidence type="ECO:0000256" key="6">
    <source>
        <dbReference type="SAM" id="Phobius"/>
    </source>
</evidence>
<evidence type="ECO:0000259" key="7">
    <source>
        <dbReference type="PROSITE" id="PS50850"/>
    </source>
</evidence>
<feature type="transmembrane region" description="Helical" evidence="6">
    <location>
        <begin position="82"/>
        <end position="105"/>
    </location>
</feature>
<evidence type="ECO:0000256" key="2">
    <source>
        <dbReference type="ARBA" id="ARBA00022448"/>
    </source>
</evidence>
<dbReference type="SUPFAM" id="SSF103473">
    <property type="entry name" value="MFS general substrate transporter"/>
    <property type="match status" value="1"/>
</dbReference>
<evidence type="ECO:0000256" key="3">
    <source>
        <dbReference type="ARBA" id="ARBA00022692"/>
    </source>
</evidence>
<accession>A0ABW9RYX7</accession>
<dbReference type="CDD" id="cd17320">
    <property type="entry name" value="MFS_MdfA_MDR_like"/>
    <property type="match status" value="1"/>
</dbReference>
<dbReference type="InterPro" id="IPR011701">
    <property type="entry name" value="MFS"/>
</dbReference>
<feature type="domain" description="Major facilitator superfamily (MFS) profile" evidence="7">
    <location>
        <begin position="15"/>
        <end position="399"/>
    </location>
</feature>
<evidence type="ECO:0000256" key="4">
    <source>
        <dbReference type="ARBA" id="ARBA00022989"/>
    </source>
</evidence>
<organism evidence="8 9">
    <name type="scientific">Fulvivirga kasyanovii</name>
    <dbReference type="NCBI Taxonomy" id="396812"/>
    <lineage>
        <taxon>Bacteria</taxon>
        <taxon>Pseudomonadati</taxon>
        <taxon>Bacteroidota</taxon>
        <taxon>Cytophagia</taxon>
        <taxon>Cytophagales</taxon>
        <taxon>Fulvivirgaceae</taxon>
        <taxon>Fulvivirga</taxon>
    </lineage>
</organism>
<feature type="transmembrane region" description="Helical" evidence="6">
    <location>
        <begin position="343"/>
        <end position="367"/>
    </location>
</feature>
<keyword evidence="3 6" id="KW-0812">Transmembrane</keyword>
<proteinExistence type="predicted"/>
<feature type="transmembrane region" description="Helical" evidence="6">
    <location>
        <begin position="310"/>
        <end position="331"/>
    </location>
</feature>
<evidence type="ECO:0000313" key="8">
    <source>
        <dbReference type="EMBL" id="MTI28250.1"/>
    </source>
</evidence>
<feature type="transmembrane region" description="Helical" evidence="6">
    <location>
        <begin position="170"/>
        <end position="188"/>
    </location>
</feature>
<dbReference type="Proteomes" id="UP000798808">
    <property type="component" value="Unassembled WGS sequence"/>
</dbReference>
<evidence type="ECO:0000256" key="1">
    <source>
        <dbReference type="ARBA" id="ARBA00004141"/>
    </source>
</evidence>
<keyword evidence="5 6" id="KW-0472">Membrane</keyword>
<feature type="transmembrane region" description="Helical" evidence="6">
    <location>
        <begin position="52"/>
        <end position="70"/>
    </location>
</feature>
<dbReference type="Gene3D" id="1.20.1720.10">
    <property type="entry name" value="Multidrug resistance protein D"/>
    <property type="match status" value="1"/>
</dbReference>
<dbReference type="Pfam" id="PF07690">
    <property type="entry name" value="MFS_1"/>
    <property type="match status" value="1"/>
</dbReference>
<keyword evidence="9" id="KW-1185">Reference proteome</keyword>
<sequence>MRTKKLAYPIPVFEFVALMAMMMALVALSIDSLLPALPEIAVSLNQEGSNDIQLIISMLFLGLAIGQMIYGTLSDFIGRKPAVYLGLLLFFLGCLISFFAEILPVMLAGRLLQGIGLAAPRIISIALIRDQYEGSVMAKVMSFVMSIFIIVPAIAPALGQGVLLFANWRFIFLLLSLVAVIILIWFMLRQPETLEAENRMPFSLNRIFKAIGQICSNRVALGYTIVAGFVASMFLGFLSSIQQVFEAYGKAEIFAGGFAVFALFIGSASLLNAKIVVRKGMRFIVNVALGILFSISLIYLALSFFGQLDFWVVTIFLVISLFCVGLLFGNLNALAMEPLGHVAGIGSSLVGSLSTFISVPFGILIGLSFNGTAIPLITGFLVFSLLSLGTIFWIGKAGKG</sequence>
<feature type="transmembrane region" description="Helical" evidence="6">
    <location>
        <begin position="140"/>
        <end position="158"/>
    </location>
</feature>
<feature type="transmembrane region" description="Helical" evidence="6">
    <location>
        <begin position="12"/>
        <end position="32"/>
    </location>
</feature>
<feature type="transmembrane region" description="Helical" evidence="6">
    <location>
        <begin position="219"/>
        <end position="241"/>
    </location>
</feature>
<keyword evidence="4 6" id="KW-1133">Transmembrane helix</keyword>
<feature type="transmembrane region" description="Helical" evidence="6">
    <location>
        <begin position="373"/>
        <end position="394"/>
    </location>
</feature>
<dbReference type="EMBL" id="SMLW01000658">
    <property type="protein sequence ID" value="MTI28250.1"/>
    <property type="molecule type" value="Genomic_DNA"/>
</dbReference>
<dbReference type="PANTHER" id="PTHR23502">
    <property type="entry name" value="MAJOR FACILITATOR SUPERFAMILY"/>
    <property type="match status" value="1"/>
</dbReference>
<comment type="subcellular location">
    <subcellularLocation>
        <location evidence="1">Membrane</location>
        <topology evidence="1">Multi-pass membrane protein</topology>
    </subcellularLocation>
</comment>
<dbReference type="PROSITE" id="PS50850">
    <property type="entry name" value="MFS"/>
    <property type="match status" value="1"/>
</dbReference>
<dbReference type="InterPro" id="IPR036259">
    <property type="entry name" value="MFS_trans_sf"/>
</dbReference>
<dbReference type="InterPro" id="IPR020846">
    <property type="entry name" value="MFS_dom"/>
</dbReference>
<comment type="caution">
    <text evidence="8">The sequence shown here is derived from an EMBL/GenBank/DDBJ whole genome shotgun (WGS) entry which is preliminary data.</text>
</comment>
<dbReference type="PANTHER" id="PTHR23502:SF132">
    <property type="entry name" value="POLYAMINE TRANSPORTER 2-RELATED"/>
    <property type="match status" value="1"/>
</dbReference>